<keyword evidence="4" id="KW-0378">Hydrolase</keyword>
<protein>
    <submittedName>
        <fullName evidence="9">Unannotated protein</fullName>
    </submittedName>
</protein>
<name>A0A6J7UHI5_9ZZZZ</name>
<evidence type="ECO:0000256" key="4">
    <source>
        <dbReference type="ARBA" id="ARBA00022801"/>
    </source>
</evidence>
<dbReference type="PANTHER" id="PTHR12318">
    <property type="entry name" value="TESTOSTERONE-REGULATED PROTEIN RP2"/>
    <property type="match status" value="1"/>
</dbReference>
<comment type="cofactor">
    <cofactor evidence="1">
        <name>Mn(2+)</name>
        <dbReference type="ChEBI" id="CHEBI:29035"/>
    </cofactor>
</comment>
<dbReference type="CDD" id="cd18870">
    <property type="entry name" value="NUDIX_AcylCoAdiphos_Nudt19"/>
    <property type="match status" value="1"/>
</dbReference>
<feature type="domain" description="Nudix hydrolase" evidence="7">
    <location>
        <begin position="8"/>
        <end position="219"/>
    </location>
</feature>
<dbReference type="GO" id="GO:0046872">
    <property type="term" value="F:metal ion binding"/>
    <property type="evidence" value="ECO:0007669"/>
    <property type="project" value="UniProtKB-KW"/>
</dbReference>
<dbReference type="EMBL" id="CAFBQU010000025">
    <property type="protein sequence ID" value="CAB5065924.1"/>
    <property type="molecule type" value="Genomic_DNA"/>
</dbReference>
<evidence type="ECO:0000256" key="1">
    <source>
        <dbReference type="ARBA" id="ARBA00001936"/>
    </source>
</evidence>
<dbReference type="EMBL" id="CAFBPN010000025">
    <property type="protein sequence ID" value="CAB5017255.1"/>
    <property type="molecule type" value="Genomic_DNA"/>
</dbReference>
<evidence type="ECO:0000259" key="7">
    <source>
        <dbReference type="PROSITE" id="PS51462"/>
    </source>
</evidence>
<evidence type="ECO:0000256" key="2">
    <source>
        <dbReference type="ARBA" id="ARBA00001946"/>
    </source>
</evidence>
<dbReference type="PANTHER" id="PTHR12318:SF0">
    <property type="entry name" value="ACYL-COENZYME A DIPHOSPHATASE NUDT19"/>
    <property type="match status" value="1"/>
</dbReference>
<evidence type="ECO:0000256" key="3">
    <source>
        <dbReference type="ARBA" id="ARBA00022723"/>
    </source>
</evidence>
<evidence type="ECO:0000256" key="6">
    <source>
        <dbReference type="ARBA" id="ARBA00023211"/>
    </source>
</evidence>
<reference evidence="9" key="1">
    <citation type="submission" date="2020-05" db="EMBL/GenBank/DDBJ databases">
        <authorList>
            <person name="Chiriac C."/>
            <person name="Salcher M."/>
            <person name="Ghai R."/>
            <person name="Kavagutti S V."/>
        </authorList>
    </citation>
    <scope>NUCLEOTIDE SEQUENCE</scope>
</reference>
<dbReference type="InterPro" id="IPR039121">
    <property type="entry name" value="NUDT19"/>
</dbReference>
<comment type="cofactor">
    <cofactor evidence="2">
        <name>Mg(2+)</name>
        <dbReference type="ChEBI" id="CHEBI:18420"/>
    </cofactor>
</comment>
<sequence>MKMHEDVPIRMAATVMLVRDDEVSKDIEVFMMQRTLKAAFAGGLYVFPGGKLDDIDGGSHIEHLCDGLTDAEASGLLQIPSGGLAFWVAAIRECFEEAGVLLARDTNTGEYVRFDDADVADRFEAYRHLVHDGKLGMHELCEKESLRLATDAIEYVSHWITPVGEPRRFDTRFFLARAPQAQDPLHDDGETIASLWVSPNEALAMFERGELAMLPPTVRNLEFLQPHRTADDALVAATKVGIPPAILPRIRVDSEGKVLGVVLPDEPGYNELA</sequence>
<evidence type="ECO:0000313" key="9">
    <source>
        <dbReference type="EMBL" id="CAB5065924.1"/>
    </source>
</evidence>
<proteinExistence type="predicted"/>
<dbReference type="InterPro" id="IPR015797">
    <property type="entry name" value="NUDIX_hydrolase-like_dom_sf"/>
</dbReference>
<keyword evidence="6" id="KW-0464">Manganese</keyword>
<dbReference type="GO" id="GO:0016818">
    <property type="term" value="F:hydrolase activity, acting on acid anhydrides, in phosphorus-containing anhydrides"/>
    <property type="evidence" value="ECO:0007669"/>
    <property type="project" value="InterPro"/>
</dbReference>
<keyword evidence="3" id="KW-0479">Metal-binding</keyword>
<dbReference type="SUPFAM" id="SSF55811">
    <property type="entry name" value="Nudix"/>
    <property type="match status" value="1"/>
</dbReference>
<organism evidence="9">
    <name type="scientific">freshwater metagenome</name>
    <dbReference type="NCBI Taxonomy" id="449393"/>
    <lineage>
        <taxon>unclassified sequences</taxon>
        <taxon>metagenomes</taxon>
        <taxon>ecological metagenomes</taxon>
    </lineage>
</organism>
<dbReference type="Gene3D" id="3.90.79.10">
    <property type="entry name" value="Nucleoside Triphosphate Pyrophosphohydrolase"/>
    <property type="match status" value="1"/>
</dbReference>
<gene>
    <name evidence="8" type="ORF">UFOPK4098_00651</name>
    <name evidence="9" type="ORF">UFOPK4347_01050</name>
</gene>
<keyword evidence="5" id="KW-0460">Magnesium</keyword>
<dbReference type="AlphaFoldDB" id="A0A6J7UHI5"/>
<dbReference type="PROSITE" id="PS51462">
    <property type="entry name" value="NUDIX"/>
    <property type="match status" value="1"/>
</dbReference>
<dbReference type="InterPro" id="IPR000086">
    <property type="entry name" value="NUDIX_hydrolase_dom"/>
</dbReference>
<accession>A0A6J7UHI5</accession>
<evidence type="ECO:0000256" key="5">
    <source>
        <dbReference type="ARBA" id="ARBA00022842"/>
    </source>
</evidence>
<evidence type="ECO:0000313" key="8">
    <source>
        <dbReference type="EMBL" id="CAB5017255.1"/>
    </source>
</evidence>